<evidence type="ECO:0000313" key="3">
    <source>
        <dbReference type="Proteomes" id="UP001163828"/>
    </source>
</evidence>
<name>A0ABQ8PW92_9AGAR</name>
<evidence type="ECO:0000256" key="1">
    <source>
        <dbReference type="SAM" id="MobiDB-lite"/>
    </source>
</evidence>
<sequence length="233" mass="26579">MSREVEEKFDTYLRVVEAARNKLDPKVYAALLALLNVIPSNHVTFYKQDHIQVGGSLVGQIPDIGVILKELAGDGDVYQALHDQKKKILWGHLLMVVEDKVRKGKVITPEFGKDGTQKWSKEDEDLEGFEEEEMPEGSKEDEIPEGSEQHEGSKEEEDFKGSDVSTSRSNTTYDLLRRLTGGQNQNWEDGMISSFSEYRCQQLASSLDARRHTTIKDQRRMYSDEDRDLLILV</sequence>
<dbReference type="Proteomes" id="UP001163828">
    <property type="component" value="Unassembled WGS sequence"/>
</dbReference>
<reference evidence="2" key="1">
    <citation type="submission" date="2022-08" db="EMBL/GenBank/DDBJ databases">
        <authorList>
            <consortium name="DOE Joint Genome Institute"/>
            <person name="Min B."/>
            <person name="Riley R."/>
            <person name="Sierra-Patev S."/>
            <person name="Naranjo-Ortiz M."/>
            <person name="Looney B."/>
            <person name="Konkel Z."/>
            <person name="Slot J.C."/>
            <person name="Sakamoto Y."/>
            <person name="Steenwyk J.L."/>
            <person name="Rokas A."/>
            <person name="Carro J."/>
            <person name="Camarero S."/>
            <person name="Ferreira P."/>
            <person name="Molpeceres G."/>
            <person name="Ruiz-Duenas F.J."/>
            <person name="Serrano A."/>
            <person name="Henrissat B."/>
            <person name="Drula E."/>
            <person name="Hughes K.W."/>
            <person name="Mata J.L."/>
            <person name="Ishikawa N.K."/>
            <person name="Vargas-Isla R."/>
            <person name="Ushijima S."/>
            <person name="Smith C.A."/>
            <person name="Ahrendt S."/>
            <person name="Andreopoulos W."/>
            <person name="He G."/>
            <person name="Labutti K."/>
            <person name="Lipzen A."/>
            <person name="Ng V."/>
            <person name="Sandor L."/>
            <person name="Barry K."/>
            <person name="Martinez A.T."/>
            <person name="Xiao Y."/>
            <person name="Gibbons J.G."/>
            <person name="Terashima K."/>
            <person name="Hibbett D.S."/>
            <person name="Grigoriev I.V."/>
        </authorList>
    </citation>
    <scope>NUCLEOTIDE SEQUENCE</scope>
    <source>
        <strain evidence="2">TFB10827</strain>
    </source>
</reference>
<feature type="region of interest" description="Disordered" evidence="1">
    <location>
        <begin position="112"/>
        <end position="168"/>
    </location>
</feature>
<accession>A0ABQ8PW92</accession>
<comment type="caution">
    <text evidence="2">The sequence shown here is derived from an EMBL/GenBank/DDBJ whole genome shotgun (WGS) entry which is preliminary data.</text>
</comment>
<proteinExistence type="predicted"/>
<organism evidence="2 3">
    <name type="scientific">Lentinula boryana</name>
    <dbReference type="NCBI Taxonomy" id="40481"/>
    <lineage>
        <taxon>Eukaryota</taxon>
        <taxon>Fungi</taxon>
        <taxon>Dikarya</taxon>
        <taxon>Basidiomycota</taxon>
        <taxon>Agaricomycotina</taxon>
        <taxon>Agaricomycetes</taxon>
        <taxon>Agaricomycetidae</taxon>
        <taxon>Agaricales</taxon>
        <taxon>Marasmiineae</taxon>
        <taxon>Omphalotaceae</taxon>
        <taxon>Lentinula</taxon>
    </lineage>
</organism>
<feature type="compositionally biased region" description="Basic and acidic residues" evidence="1">
    <location>
        <begin position="136"/>
        <end position="161"/>
    </location>
</feature>
<protein>
    <submittedName>
        <fullName evidence="2">Uncharacterized protein</fullName>
    </submittedName>
</protein>
<gene>
    <name evidence="2" type="ORF">F5050DRAFT_1813641</name>
</gene>
<dbReference type="EMBL" id="MU791645">
    <property type="protein sequence ID" value="KAJ3990687.1"/>
    <property type="molecule type" value="Genomic_DNA"/>
</dbReference>
<feature type="compositionally biased region" description="Basic and acidic residues" evidence="1">
    <location>
        <begin position="112"/>
        <end position="121"/>
    </location>
</feature>
<keyword evidence="3" id="KW-1185">Reference proteome</keyword>
<feature type="compositionally biased region" description="Acidic residues" evidence="1">
    <location>
        <begin position="122"/>
        <end position="135"/>
    </location>
</feature>
<evidence type="ECO:0000313" key="2">
    <source>
        <dbReference type="EMBL" id="KAJ3990687.1"/>
    </source>
</evidence>